<evidence type="ECO:0000256" key="2">
    <source>
        <dbReference type="SAM" id="Phobius"/>
    </source>
</evidence>
<keyword evidence="4" id="KW-1185">Reference proteome</keyword>
<protein>
    <submittedName>
        <fullName evidence="3">Uncharacterized protein</fullName>
    </submittedName>
</protein>
<dbReference type="Proteomes" id="UP000234789">
    <property type="component" value="Unassembled WGS sequence"/>
</dbReference>
<name>A0A2N5NBT7_9BACL</name>
<comment type="caution">
    <text evidence="3">The sequence shown here is derived from an EMBL/GenBank/DDBJ whole genome shotgun (WGS) entry which is preliminary data.</text>
</comment>
<evidence type="ECO:0000313" key="3">
    <source>
        <dbReference type="EMBL" id="PLT47819.1"/>
    </source>
</evidence>
<sequence length="66" mass="7209">MVVKGWVTAVTLGFGVLVAIVVVIAYLRLYTRQRQDGTVEQAGDGRPRSGPDRRSDPNDPPDQADQ</sequence>
<reference evidence="3 4" key="1">
    <citation type="submission" date="2017-05" db="EMBL/GenBank/DDBJ databases">
        <title>Functional genome analysis of Paenibacillus pasadenensis strain R16: insights on endophytic life style and antifungal activity.</title>
        <authorList>
            <person name="Passera A."/>
            <person name="Marcolungo L."/>
            <person name="Casati P."/>
            <person name="Brasca M."/>
            <person name="Quaglino F."/>
            <person name="Delledonne M."/>
        </authorList>
    </citation>
    <scope>NUCLEOTIDE SEQUENCE [LARGE SCALE GENOMIC DNA]</scope>
    <source>
        <strain evidence="3 4">R16</strain>
    </source>
</reference>
<evidence type="ECO:0000313" key="4">
    <source>
        <dbReference type="Proteomes" id="UP000234789"/>
    </source>
</evidence>
<keyword evidence="2" id="KW-0812">Transmembrane</keyword>
<feature type="compositionally biased region" description="Basic and acidic residues" evidence="1">
    <location>
        <begin position="36"/>
        <end position="57"/>
    </location>
</feature>
<keyword evidence="2" id="KW-1133">Transmembrane helix</keyword>
<proteinExistence type="predicted"/>
<evidence type="ECO:0000256" key="1">
    <source>
        <dbReference type="SAM" id="MobiDB-lite"/>
    </source>
</evidence>
<feature type="transmembrane region" description="Helical" evidence="2">
    <location>
        <begin position="6"/>
        <end position="27"/>
    </location>
</feature>
<gene>
    <name evidence="3" type="ORF">B8V81_0726</name>
</gene>
<dbReference type="RefSeq" id="WP_028598582.1">
    <property type="nucleotide sequence ID" value="NZ_BIMM01000048.1"/>
</dbReference>
<keyword evidence="2" id="KW-0472">Membrane</keyword>
<feature type="region of interest" description="Disordered" evidence="1">
    <location>
        <begin position="36"/>
        <end position="66"/>
    </location>
</feature>
<accession>A0A2N5NBT7</accession>
<dbReference type="EMBL" id="NFEZ01000002">
    <property type="protein sequence ID" value="PLT47819.1"/>
    <property type="molecule type" value="Genomic_DNA"/>
</dbReference>
<dbReference type="AlphaFoldDB" id="A0A2N5NBT7"/>
<organism evidence="3 4">
    <name type="scientific">Paenibacillus pasadenensis</name>
    <dbReference type="NCBI Taxonomy" id="217090"/>
    <lineage>
        <taxon>Bacteria</taxon>
        <taxon>Bacillati</taxon>
        <taxon>Bacillota</taxon>
        <taxon>Bacilli</taxon>
        <taxon>Bacillales</taxon>
        <taxon>Paenibacillaceae</taxon>
        <taxon>Paenibacillus</taxon>
    </lineage>
</organism>